<comment type="similarity">
    <text evidence="2 6">Belongs to the flagella basal body rod proteins family.</text>
</comment>
<evidence type="ECO:0000256" key="1">
    <source>
        <dbReference type="ARBA" id="ARBA00004117"/>
    </source>
</evidence>
<proteinExistence type="inferred from homology"/>
<dbReference type="InterPro" id="IPR006300">
    <property type="entry name" value="FlgB"/>
</dbReference>
<dbReference type="PANTHER" id="PTHR30435">
    <property type="entry name" value="FLAGELLAR PROTEIN"/>
    <property type="match status" value="1"/>
</dbReference>
<dbReference type="InterPro" id="IPR019776">
    <property type="entry name" value="Flagellar_basal_body_rod_CS"/>
</dbReference>
<sequence length="125" mass="14016">METYDVLKTALNVSSTRANLISTNIANVNTDNYKAKRIEFETNLKTALDGTGFKLKSTHPKHLNIQSEILQPVITENKQTSVKENGNNVDLDTEMVDQATNGLYYQALTAQMNGRLKMMNYVTSQ</sequence>
<evidence type="ECO:0000259" key="7">
    <source>
        <dbReference type="Pfam" id="PF00460"/>
    </source>
</evidence>
<keyword evidence="8" id="KW-0969">Cilium</keyword>
<comment type="subcellular location">
    <subcellularLocation>
        <location evidence="1 6">Bacterial flagellum basal body</location>
    </subcellularLocation>
</comment>
<evidence type="ECO:0000256" key="3">
    <source>
        <dbReference type="ARBA" id="ARBA00014376"/>
    </source>
</evidence>
<dbReference type="PANTHER" id="PTHR30435:SF12">
    <property type="entry name" value="FLAGELLAR BASAL BODY ROD PROTEIN FLGB"/>
    <property type="match status" value="1"/>
</dbReference>
<evidence type="ECO:0000256" key="4">
    <source>
        <dbReference type="ARBA" id="ARBA00023143"/>
    </source>
</evidence>
<dbReference type="GO" id="GO:0071978">
    <property type="term" value="P:bacterial-type flagellum-dependent swarming motility"/>
    <property type="evidence" value="ECO:0007669"/>
    <property type="project" value="TreeGrafter"/>
</dbReference>
<dbReference type="PIRSF" id="PIRSF002889">
    <property type="entry name" value="Rod_FlgB"/>
    <property type="match status" value="1"/>
</dbReference>
<evidence type="ECO:0000313" key="8">
    <source>
        <dbReference type="EMBL" id="HIZ52969.1"/>
    </source>
</evidence>
<evidence type="ECO:0000256" key="5">
    <source>
        <dbReference type="ARBA" id="ARBA00024934"/>
    </source>
</evidence>
<evidence type="ECO:0000256" key="6">
    <source>
        <dbReference type="PIRNR" id="PIRNR002889"/>
    </source>
</evidence>
<reference evidence="8" key="2">
    <citation type="submission" date="2021-04" db="EMBL/GenBank/DDBJ databases">
        <authorList>
            <person name="Gilroy R."/>
        </authorList>
    </citation>
    <scope>NUCLEOTIDE SEQUENCE</scope>
    <source>
        <strain evidence="8">CHK172-16539</strain>
    </source>
</reference>
<feature type="domain" description="Flagellar basal body rod protein N-terminal" evidence="7">
    <location>
        <begin position="7"/>
        <end position="34"/>
    </location>
</feature>
<dbReference type="AlphaFoldDB" id="A0A9D2F5N1"/>
<comment type="caution">
    <text evidence="8">The sequence shown here is derived from an EMBL/GenBank/DDBJ whole genome shotgun (WGS) entry which is preliminary data.</text>
</comment>
<keyword evidence="8" id="KW-0966">Cell projection</keyword>
<keyword evidence="8" id="KW-0282">Flagellum</keyword>
<name>A0A9D2F5N1_9ENTE</name>
<reference evidence="8" key="1">
    <citation type="journal article" date="2021" name="PeerJ">
        <title>Extensive microbial diversity within the chicken gut microbiome revealed by metagenomics and culture.</title>
        <authorList>
            <person name="Gilroy R."/>
            <person name="Ravi A."/>
            <person name="Getino M."/>
            <person name="Pursley I."/>
            <person name="Horton D.L."/>
            <person name="Alikhan N.F."/>
            <person name="Baker D."/>
            <person name="Gharbi K."/>
            <person name="Hall N."/>
            <person name="Watson M."/>
            <person name="Adriaenssens E.M."/>
            <person name="Foster-Nyarko E."/>
            <person name="Jarju S."/>
            <person name="Secka A."/>
            <person name="Antonio M."/>
            <person name="Oren A."/>
            <person name="Chaudhuri R.R."/>
            <person name="La Ragione R."/>
            <person name="Hildebrand F."/>
            <person name="Pallen M.J."/>
        </authorList>
    </citation>
    <scope>NUCLEOTIDE SEQUENCE</scope>
    <source>
        <strain evidence="8">CHK172-16539</strain>
    </source>
</reference>
<comment type="subunit">
    <text evidence="6">The basal body constitutes a major portion of the flagellar organelle and consists of a number of rings mounted on a central rod.</text>
</comment>
<dbReference type="Proteomes" id="UP000824063">
    <property type="component" value="Unassembled WGS sequence"/>
</dbReference>
<comment type="function">
    <text evidence="5 6">Structural component of flagellum, the bacterial motility apparatus. Part of the rod structure of flagellar basal body.</text>
</comment>
<accession>A0A9D2F5N1</accession>
<dbReference type="NCBIfam" id="TIGR01396">
    <property type="entry name" value="FlgB"/>
    <property type="match status" value="1"/>
</dbReference>
<evidence type="ECO:0000313" key="9">
    <source>
        <dbReference type="Proteomes" id="UP000824063"/>
    </source>
</evidence>
<dbReference type="InterPro" id="IPR001444">
    <property type="entry name" value="Flag_bb_rod_N"/>
</dbReference>
<keyword evidence="4 6" id="KW-0975">Bacterial flagellum</keyword>
<dbReference type="Pfam" id="PF00460">
    <property type="entry name" value="Flg_bb_rod"/>
    <property type="match status" value="1"/>
</dbReference>
<dbReference type="PROSITE" id="PS00588">
    <property type="entry name" value="FLAGELLA_BB_ROD"/>
    <property type="match status" value="1"/>
</dbReference>
<protein>
    <recommendedName>
        <fullName evidence="3 6">Flagellar basal body rod protein FlgB</fullName>
    </recommendedName>
</protein>
<dbReference type="EMBL" id="DXBN01000084">
    <property type="protein sequence ID" value="HIZ52969.1"/>
    <property type="molecule type" value="Genomic_DNA"/>
</dbReference>
<evidence type="ECO:0000256" key="2">
    <source>
        <dbReference type="ARBA" id="ARBA00009677"/>
    </source>
</evidence>
<organism evidence="8 9">
    <name type="scientific">Candidatus Enterococcus avicola</name>
    <dbReference type="NCBI Taxonomy" id="2838561"/>
    <lineage>
        <taxon>Bacteria</taxon>
        <taxon>Bacillati</taxon>
        <taxon>Bacillota</taxon>
        <taxon>Bacilli</taxon>
        <taxon>Lactobacillales</taxon>
        <taxon>Enterococcaceae</taxon>
        <taxon>Enterococcus</taxon>
    </lineage>
</organism>
<dbReference type="GO" id="GO:0030694">
    <property type="term" value="C:bacterial-type flagellum basal body, rod"/>
    <property type="evidence" value="ECO:0007669"/>
    <property type="project" value="InterPro"/>
</dbReference>
<gene>
    <name evidence="8" type="primary">flgB</name>
    <name evidence="8" type="ORF">IAA20_03385</name>
</gene>